<dbReference type="GO" id="GO:0006633">
    <property type="term" value="P:fatty acid biosynthetic process"/>
    <property type="evidence" value="ECO:0007669"/>
    <property type="project" value="UniProtKB-UniRule"/>
</dbReference>
<protein>
    <recommendedName>
        <fullName evidence="9">Beta-ketoacyl-[acyl-carrier-protein] synthase III</fullName>
        <shortName evidence="9">Beta-ketoacyl-ACP synthase III</shortName>
        <shortName evidence="9">KAS III</shortName>
        <ecNumber evidence="9">2.3.1.180</ecNumber>
    </recommendedName>
    <alternativeName>
        <fullName evidence="9">3-oxoacyl-[acyl-carrier-protein] synthase 3</fullName>
    </alternativeName>
    <alternativeName>
        <fullName evidence="9">3-oxoacyl-[acyl-carrier-protein] synthase III</fullName>
    </alternativeName>
</protein>
<keyword evidence="3 9" id="KW-0444">Lipid biosynthesis</keyword>
<keyword evidence="13" id="KW-1185">Reference proteome</keyword>
<dbReference type="EMBL" id="PJNB01000001">
    <property type="protein sequence ID" value="PKW17971.1"/>
    <property type="molecule type" value="Genomic_DNA"/>
</dbReference>
<comment type="pathway">
    <text evidence="9">Lipid metabolism; fatty acid biosynthesis.</text>
</comment>
<proteinExistence type="inferred from homology"/>
<evidence type="ECO:0000256" key="1">
    <source>
        <dbReference type="ARBA" id="ARBA00008642"/>
    </source>
</evidence>
<accession>A0A2N3Y551</accession>
<keyword evidence="2 9" id="KW-0963">Cytoplasm</keyword>
<keyword evidence="6 9" id="KW-0443">Lipid metabolism</keyword>
<dbReference type="PANTHER" id="PTHR34069">
    <property type="entry name" value="3-OXOACYL-[ACYL-CARRIER-PROTEIN] SYNTHASE 3"/>
    <property type="match status" value="1"/>
</dbReference>
<comment type="subcellular location">
    <subcellularLocation>
        <location evidence="9">Cytoplasm</location>
    </subcellularLocation>
</comment>
<comment type="subunit">
    <text evidence="9">Homodimer.</text>
</comment>
<evidence type="ECO:0000256" key="2">
    <source>
        <dbReference type="ARBA" id="ARBA00022490"/>
    </source>
</evidence>
<comment type="similarity">
    <text evidence="1 9">Belongs to the thiolase-like superfamily. FabH family.</text>
</comment>
<dbReference type="UniPathway" id="UPA00094"/>
<gene>
    <name evidence="9" type="primary">fabH</name>
    <name evidence="12" type="ORF">A8926_6013</name>
</gene>
<organism evidence="12 13">
    <name type="scientific">Saccharopolyspora spinosa</name>
    <dbReference type="NCBI Taxonomy" id="60894"/>
    <lineage>
        <taxon>Bacteria</taxon>
        <taxon>Bacillati</taxon>
        <taxon>Actinomycetota</taxon>
        <taxon>Actinomycetes</taxon>
        <taxon>Pseudonocardiales</taxon>
        <taxon>Pseudonocardiaceae</taxon>
        <taxon>Saccharopolyspora</taxon>
    </lineage>
</organism>
<feature type="region of interest" description="ACP-binding" evidence="9">
    <location>
        <begin position="255"/>
        <end position="259"/>
    </location>
</feature>
<evidence type="ECO:0000256" key="8">
    <source>
        <dbReference type="ARBA" id="ARBA00023315"/>
    </source>
</evidence>
<evidence type="ECO:0000259" key="11">
    <source>
        <dbReference type="Pfam" id="PF08545"/>
    </source>
</evidence>
<feature type="active site" evidence="9">
    <location>
        <position position="254"/>
    </location>
</feature>
<dbReference type="PANTHER" id="PTHR34069:SF2">
    <property type="entry name" value="BETA-KETOACYL-[ACYL-CARRIER-PROTEIN] SYNTHASE III"/>
    <property type="match status" value="1"/>
</dbReference>
<evidence type="ECO:0000256" key="7">
    <source>
        <dbReference type="ARBA" id="ARBA00023160"/>
    </source>
</evidence>
<feature type="active site" evidence="9">
    <location>
        <position position="112"/>
    </location>
</feature>
<keyword evidence="7 9" id="KW-0275">Fatty acid biosynthesis</keyword>
<feature type="domain" description="Beta-ketoacyl-[acyl-carrier-protein] synthase III N-terminal" evidence="11">
    <location>
        <begin position="106"/>
        <end position="186"/>
    </location>
</feature>
<evidence type="ECO:0000259" key="10">
    <source>
        <dbReference type="Pfam" id="PF08541"/>
    </source>
</evidence>
<dbReference type="NCBIfam" id="TIGR00747">
    <property type="entry name" value="fabH"/>
    <property type="match status" value="1"/>
</dbReference>
<feature type="domain" description="Beta-ketoacyl-[acyl-carrier-protein] synthase III C-terminal" evidence="10">
    <location>
        <begin position="238"/>
        <end position="327"/>
    </location>
</feature>
<dbReference type="InterPro" id="IPR013747">
    <property type="entry name" value="ACP_syn_III_C"/>
</dbReference>
<dbReference type="AlphaFoldDB" id="A0A2N3Y551"/>
<evidence type="ECO:0000256" key="3">
    <source>
        <dbReference type="ARBA" id="ARBA00022516"/>
    </source>
</evidence>
<evidence type="ECO:0000313" key="13">
    <source>
        <dbReference type="Proteomes" id="UP000233786"/>
    </source>
</evidence>
<evidence type="ECO:0000256" key="5">
    <source>
        <dbReference type="ARBA" id="ARBA00022832"/>
    </source>
</evidence>
<dbReference type="Pfam" id="PF08545">
    <property type="entry name" value="ACP_syn_III"/>
    <property type="match status" value="1"/>
</dbReference>
<dbReference type="EC" id="2.3.1.180" evidence="9"/>
<evidence type="ECO:0000256" key="4">
    <source>
        <dbReference type="ARBA" id="ARBA00022679"/>
    </source>
</evidence>
<sequence>MTRTAVLAGLGAWAPPRVVTNDEVASRIAETDEWIRTRTGIGARRVAAPEMSTRDIAVQAGTRALRSSKLTTVDHLVLATTTPDQVIPATAPSVATEMGLTGVAAFDLNAACAGFVYGLGVATGLITSGVADSVLLIAVDVLSTITNPNDRMTAPLFGDGAGAVVLRAGEQGEPGVFAGFDLHSSGEHADLINVPAGIRTYSMPDAVAEETDRYIYMAGKEVFLAAVANMSSSSRTALARAGHVIGDVDRVVGHQANIRILHAVAKQLDLPQDRLVTNIERFGNTSAASIPLALVDGVTSGALQPGHLVLMTAFGAGFTWGSTTVRWPDLAVEPVD</sequence>
<evidence type="ECO:0000256" key="9">
    <source>
        <dbReference type="HAMAP-Rule" id="MF_01815"/>
    </source>
</evidence>
<dbReference type="GO" id="GO:0033818">
    <property type="term" value="F:beta-ketoacyl-acyl-carrier-protein synthase III activity"/>
    <property type="evidence" value="ECO:0007669"/>
    <property type="project" value="UniProtKB-UniRule"/>
</dbReference>
<dbReference type="InterPro" id="IPR016039">
    <property type="entry name" value="Thiolase-like"/>
</dbReference>
<dbReference type="Gene3D" id="3.40.47.10">
    <property type="match status" value="1"/>
</dbReference>
<evidence type="ECO:0000256" key="6">
    <source>
        <dbReference type="ARBA" id="ARBA00023098"/>
    </source>
</evidence>
<dbReference type="SUPFAM" id="SSF53901">
    <property type="entry name" value="Thiolase-like"/>
    <property type="match status" value="1"/>
</dbReference>
<keyword evidence="9" id="KW-0511">Multifunctional enzyme</keyword>
<dbReference type="Pfam" id="PF08541">
    <property type="entry name" value="ACP_syn_III_C"/>
    <property type="match status" value="1"/>
</dbReference>
<dbReference type="HAMAP" id="MF_01815">
    <property type="entry name" value="FabH"/>
    <property type="match status" value="1"/>
</dbReference>
<dbReference type="InterPro" id="IPR013751">
    <property type="entry name" value="ACP_syn_III_N"/>
</dbReference>
<reference evidence="12" key="1">
    <citation type="submission" date="2017-12" db="EMBL/GenBank/DDBJ databases">
        <title>Sequencing the genomes of 1000 Actinobacteria strains.</title>
        <authorList>
            <person name="Klenk H.-P."/>
        </authorList>
    </citation>
    <scope>NUCLEOTIDE SEQUENCE [LARGE SCALE GENOMIC DNA]</scope>
    <source>
        <strain evidence="12">DSM 44228</strain>
    </source>
</reference>
<dbReference type="STRING" id="994479.GCA_000194155_05857"/>
<comment type="function">
    <text evidence="9">Catalyzes the condensation reaction of fatty acid synthesis by the addition to an acyl acceptor of two carbons from malonyl-ACP. Catalyzes the first condensation reaction which initiates fatty acid synthesis and may therefore play a role in governing the total rate of fatty acid production. Possesses both acetoacetyl-ACP synthase and acetyl transacylase activities. Its substrate specificity determines the biosynthesis of branched-chain and/or straight-chain of fatty acids.</text>
</comment>
<dbReference type="NCBIfam" id="NF006829">
    <property type="entry name" value="PRK09352.1"/>
    <property type="match status" value="1"/>
</dbReference>
<feature type="active site" evidence="9">
    <location>
        <position position="284"/>
    </location>
</feature>
<name>A0A2N3Y551_SACSN</name>
<dbReference type="OrthoDB" id="9815506at2"/>
<dbReference type="Proteomes" id="UP000233786">
    <property type="component" value="Unassembled WGS sequence"/>
</dbReference>
<dbReference type="CDD" id="cd00830">
    <property type="entry name" value="KAS_III"/>
    <property type="match status" value="1"/>
</dbReference>
<keyword evidence="4 9" id="KW-0808">Transferase</keyword>
<keyword evidence="8 9" id="KW-0012">Acyltransferase</keyword>
<dbReference type="GO" id="GO:0044550">
    <property type="term" value="P:secondary metabolite biosynthetic process"/>
    <property type="evidence" value="ECO:0007669"/>
    <property type="project" value="TreeGrafter"/>
</dbReference>
<dbReference type="RefSeq" id="WP_029535830.1">
    <property type="nucleotide sequence ID" value="NZ_CP061007.1"/>
</dbReference>
<keyword evidence="5 9" id="KW-0276">Fatty acid metabolism</keyword>
<comment type="domain">
    <text evidence="9">The last Arg residue of the ACP-binding site is essential for the weak association between ACP/AcpP and FabH.</text>
</comment>
<evidence type="ECO:0000313" key="12">
    <source>
        <dbReference type="EMBL" id="PKW17971.1"/>
    </source>
</evidence>
<dbReference type="GO" id="GO:0005737">
    <property type="term" value="C:cytoplasm"/>
    <property type="evidence" value="ECO:0007669"/>
    <property type="project" value="UniProtKB-SubCell"/>
</dbReference>
<comment type="catalytic activity">
    <reaction evidence="9">
        <text>malonyl-[ACP] + acetyl-CoA + H(+) = 3-oxobutanoyl-[ACP] + CO2 + CoA</text>
        <dbReference type="Rhea" id="RHEA:12080"/>
        <dbReference type="Rhea" id="RHEA-COMP:9623"/>
        <dbReference type="Rhea" id="RHEA-COMP:9625"/>
        <dbReference type="ChEBI" id="CHEBI:15378"/>
        <dbReference type="ChEBI" id="CHEBI:16526"/>
        <dbReference type="ChEBI" id="CHEBI:57287"/>
        <dbReference type="ChEBI" id="CHEBI:57288"/>
        <dbReference type="ChEBI" id="CHEBI:78449"/>
        <dbReference type="ChEBI" id="CHEBI:78450"/>
        <dbReference type="EC" id="2.3.1.180"/>
    </reaction>
</comment>
<dbReference type="InterPro" id="IPR004655">
    <property type="entry name" value="FabH"/>
</dbReference>
<comment type="caution">
    <text evidence="12">The sequence shown here is derived from an EMBL/GenBank/DDBJ whole genome shotgun (WGS) entry which is preliminary data.</text>
</comment>
<dbReference type="GO" id="GO:0004315">
    <property type="term" value="F:3-oxoacyl-[acyl-carrier-protein] synthase activity"/>
    <property type="evidence" value="ECO:0007669"/>
    <property type="project" value="InterPro"/>
</dbReference>